<reference evidence="1 2" key="1">
    <citation type="submission" date="2023-07" db="EMBL/GenBank/DDBJ databases">
        <title>Genomic Encyclopedia of Type Strains, Phase IV (KMG-IV): sequencing the most valuable type-strain genomes for metagenomic binning, comparative biology and taxonomic classification.</title>
        <authorList>
            <person name="Goeker M."/>
        </authorList>
    </citation>
    <scope>NUCLEOTIDE SEQUENCE [LARGE SCALE GENOMIC DNA]</scope>
    <source>
        <strain evidence="1 2">DSM 19619</strain>
    </source>
</reference>
<dbReference type="EMBL" id="JAUSVX010000014">
    <property type="protein sequence ID" value="MDQ0473060.1"/>
    <property type="molecule type" value="Genomic_DNA"/>
</dbReference>
<name>A0ABU0JFK6_9HYPH</name>
<dbReference type="InterPro" id="IPR005186">
    <property type="entry name" value="FlaG"/>
</dbReference>
<evidence type="ECO:0000313" key="2">
    <source>
        <dbReference type="Proteomes" id="UP001242480"/>
    </source>
</evidence>
<comment type="caution">
    <text evidence="1">The sequence shown here is derived from an EMBL/GenBank/DDBJ whole genome shotgun (WGS) entry which is preliminary data.</text>
</comment>
<keyword evidence="2" id="KW-1185">Reference proteome</keyword>
<gene>
    <name evidence="1" type="ORF">QO011_006093</name>
</gene>
<evidence type="ECO:0000313" key="1">
    <source>
        <dbReference type="EMBL" id="MDQ0473060.1"/>
    </source>
</evidence>
<dbReference type="SUPFAM" id="SSF160214">
    <property type="entry name" value="FlaG-like"/>
    <property type="match status" value="1"/>
</dbReference>
<accession>A0ABU0JFK6</accession>
<organism evidence="1 2">
    <name type="scientific">Labrys wisconsinensis</name>
    <dbReference type="NCBI Taxonomy" id="425677"/>
    <lineage>
        <taxon>Bacteria</taxon>
        <taxon>Pseudomonadati</taxon>
        <taxon>Pseudomonadota</taxon>
        <taxon>Alphaproteobacteria</taxon>
        <taxon>Hyphomicrobiales</taxon>
        <taxon>Xanthobacteraceae</taxon>
        <taxon>Labrys</taxon>
    </lineage>
</organism>
<dbReference type="Proteomes" id="UP001242480">
    <property type="component" value="Unassembled WGS sequence"/>
</dbReference>
<dbReference type="Gene3D" id="3.30.160.170">
    <property type="entry name" value="FlaG-like"/>
    <property type="match status" value="1"/>
</dbReference>
<proteinExistence type="predicted"/>
<protein>
    <submittedName>
        <fullName evidence="1">FlaG/YvyC family protein</fullName>
    </submittedName>
</protein>
<sequence length="132" mass="14178">MDVGVLRQSFAAVPVHPTRLDALAPRDAVTTELSAGQSVSAAAGSDVVRTDVSPHAATLSRLAEAFQRSETRFERDRKTEALVFKRIDPATGEVLLQIPDQSLLDLRAYLRQTGDTARSTAETTGTAIEKTA</sequence>
<dbReference type="InterPro" id="IPR035924">
    <property type="entry name" value="FlaG-like_sf"/>
</dbReference>
<dbReference type="RefSeq" id="WP_307280795.1">
    <property type="nucleotide sequence ID" value="NZ_JAUSVX010000014.1"/>
</dbReference>
<dbReference type="Pfam" id="PF03646">
    <property type="entry name" value="FlaG"/>
    <property type="match status" value="1"/>
</dbReference>